<comment type="caution">
    <text evidence="2">The sequence shown here is derived from an EMBL/GenBank/DDBJ whole genome shotgun (WGS) entry which is preliminary data.</text>
</comment>
<protein>
    <submittedName>
        <fullName evidence="2">Biotin/lipoyl-binding protein</fullName>
    </submittedName>
</protein>
<dbReference type="EMBL" id="JAFIRR010000187">
    <property type="protein sequence ID" value="MCO6419352.1"/>
    <property type="molecule type" value="Genomic_DNA"/>
</dbReference>
<keyword evidence="3" id="KW-1185">Reference proteome</keyword>
<feature type="signal peptide" evidence="1">
    <location>
        <begin position="1"/>
        <end position="22"/>
    </location>
</feature>
<sequence length="126" mass="12618">MKRGALLLGLLALAGLAGFALRHPGNGAPEPAPAAATAAPVGVGALGRVEPASRIRKLNQPGGFAVARLERLLVAEGDEVAEGQLLAVFSDAAQKDAAVVQAEAAAVQSRAALARLRAAGRPEEVA</sequence>
<gene>
    <name evidence="2" type="ORF">JYK14_24780</name>
</gene>
<dbReference type="Proteomes" id="UP001523392">
    <property type="component" value="Unassembled WGS sequence"/>
</dbReference>
<accession>A0ABT1DBP0</accession>
<feature type="non-terminal residue" evidence="2">
    <location>
        <position position="126"/>
    </location>
</feature>
<proteinExistence type="predicted"/>
<dbReference type="Gene3D" id="2.40.50.100">
    <property type="match status" value="1"/>
</dbReference>
<keyword evidence="1" id="KW-0732">Signal</keyword>
<organism evidence="2 3">
    <name type="scientific">Siccirubricoccus soli</name>
    <dbReference type="NCBI Taxonomy" id="2899147"/>
    <lineage>
        <taxon>Bacteria</taxon>
        <taxon>Pseudomonadati</taxon>
        <taxon>Pseudomonadota</taxon>
        <taxon>Alphaproteobacteria</taxon>
        <taxon>Acetobacterales</taxon>
        <taxon>Roseomonadaceae</taxon>
        <taxon>Siccirubricoccus</taxon>
    </lineage>
</organism>
<evidence type="ECO:0000313" key="3">
    <source>
        <dbReference type="Proteomes" id="UP001523392"/>
    </source>
</evidence>
<evidence type="ECO:0000313" key="2">
    <source>
        <dbReference type="EMBL" id="MCO6419352.1"/>
    </source>
</evidence>
<reference evidence="2 3" key="1">
    <citation type="submission" date="2021-12" db="EMBL/GenBank/DDBJ databases">
        <title>Siccirubricoccus leaddurans sp. nov., a high concentration Zn2+ tolerance bacterium.</title>
        <authorList>
            <person name="Cao Y."/>
        </authorList>
    </citation>
    <scope>NUCLEOTIDE SEQUENCE [LARGE SCALE GENOMIC DNA]</scope>
    <source>
        <strain evidence="2 3">KC 17139</strain>
    </source>
</reference>
<name>A0ABT1DBP0_9PROT</name>
<evidence type="ECO:0000256" key="1">
    <source>
        <dbReference type="SAM" id="SignalP"/>
    </source>
</evidence>
<feature type="chain" id="PRO_5046860717" evidence="1">
    <location>
        <begin position="23"/>
        <end position="126"/>
    </location>
</feature>